<feature type="compositionally biased region" description="Basic and acidic residues" evidence="1">
    <location>
        <begin position="226"/>
        <end position="239"/>
    </location>
</feature>
<evidence type="ECO:0000256" key="1">
    <source>
        <dbReference type="SAM" id="MobiDB-lite"/>
    </source>
</evidence>
<dbReference type="AlphaFoldDB" id="A0A6J4T3B8"/>
<feature type="non-terminal residue" evidence="2">
    <location>
        <position position="1"/>
    </location>
</feature>
<feature type="compositionally biased region" description="Basic and acidic residues" evidence="1">
    <location>
        <begin position="49"/>
        <end position="79"/>
    </location>
</feature>
<dbReference type="EC" id="3.6.3.14" evidence="2"/>
<accession>A0A6J4T3B8</accession>
<feature type="region of interest" description="Disordered" evidence="1">
    <location>
        <begin position="130"/>
        <end position="205"/>
    </location>
</feature>
<reference evidence="2" key="1">
    <citation type="submission" date="2020-02" db="EMBL/GenBank/DDBJ databases">
        <authorList>
            <person name="Meier V. D."/>
        </authorList>
    </citation>
    <scope>NUCLEOTIDE SEQUENCE</scope>
    <source>
        <strain evidence="2">AVDCRST_MAG30</strain>
    </source>
</reference>
<feature type="compositionally biased region" description="Basic residues" evidence="1">
    <location>
        <begin position="254"/>
        <end position="274"/>
    </location>
</feature>
<feature type="compositionally biased region" description="Basic residues" evidence="1">
    <location>
        <begin position="22"/>
        <end position="34"/>
    </location>
</feature>
<feature type="compositionally biased region" description="Basic and acidic residues" evidence="1">
    <location>
        <begin position="130"/>
        <end position="165"/>
    </location>
</feature>
<protein>
    <submittedName>
        <fullName evidence="2">ATP synthase F0 sector subunit a</fullName>
        <ecNumber evidence="2">3.6.3.14</ecNumber>
    </submittedName>
</protein>
<gene>
    <name evidence="2" type="ORF">AVDCRST_MAG30-2545</name>
</gene>
<feature type="non-terminal residue" evidence="2">
    <location>
        <position position="297"/>
    </location>
</feature>
<organism evidence="2">
    <name type="scientific">uncultured Solirubrobacteraceae bacterium</name>
    <dbReference type="NCBI Taxonomy" id="1162706"/>
    <lineage>
        <taxon>Bacteria</taxon>
        <taxon>Bacillati</taxon>
        <taxon>Actinomycetota</taxon>
        <taxon>Thermoleophilia</taxon>
        <taxon>Solirubrobacterales</taxon>
        <taxon>Solirubrobacteraceae</taxon>
        <taxon>environmental samples</taxon>
    </lineage>
</organism>
<dbReference type="EMBL" id="CADCVS010000330">
    <property type="protein sequence ID" value="CAA9511997.1"/>
    <property type="molecule type" value="Genomic_DNA"/>
</dbReference>
<proteinExistence type="predicted"/>
<sequence>EHTPQSPLRHPRGLRRLDGPRRPHLRRHPPRQRGLRAAERVQARRVVRARPDRVQQGRVLRDRRGPADHRDDALHREPDAGAPEPGPDRGGDALLADARQHHPGQHGRPDGGEVVPVHRRAVPVHLVLEPDRLHPAADEHGAPDRRVRGLDPLLRDLRRDGERLHPAGPRARGLHRLQPRGHPRQGRRRLPQEPGTAGREGADGRLHLRPGVHLELHAADLALRPPLREHPRGPSDHPLHVRRPGGPARDRGPRRLHPPVRRPALHVRGGPRRHAAGLHLRHLVCHLPRRRGRRPPL</sequence>
<name>A0A6J4T3B8_9ACTN</name>
<feature type="region of interest" description="Disordered" evidence="1">
    <location>
        <begin position="1"/>
        <end position="95"/>
    </location>
</feature>
<feature type="compositionally biased region" description="Basic residues" evidence="1">
    <location>
        <begin position="172"/>
        <end position="189"/>
    </location>
</feature>
<evidence type="ECO:0000313" key="2">
    <source>
        <dbReference type="EMBL" id="CAA9511997.1"/>
    </source>
</evidence>
<feature type="region of interest" description="Disordered" evidence="1">
    <location>
        <begin position="226"/>
        <end position="274"/>
    </location>
</feature>
<dbReference type="GO" id="GO:0016787">
    <property type="term" value="F:hydrolase activity"/>
    <property type="evidence" value="ECO:0007669"/>
    <property type="project" value="UniProtKB-KW"/>
</dbReference>
<keyword evidence="2" id="KW-0378">Hydrolase</keyword>